<gene>
    <name evidence="1" type="ORF">LDC_2273</name>
</gene>
<reference evidence="1" key="2">
    <citation type="journal article" date="2011" name="Microb. Ecol.">
        <title>Taxonomic and Functional Metagenomic Profiling of the Microbial Community in the Anoxic Sediment of a Sub-saline Shallow Lake (Laguna de Carrizo, Central Spain).</title>
        <authorList>
            <person name="Ferrer M."/>
            <person name="Guazzaroni M.E."/>
            <person name="Richter M."/>
            <person name="Garcia-Salamanca A."/>
            <person name="Yarza P."/>
            <person name="Suarez-Suarez A."/>
            <person name="Solano J."/>
            <person name="Alcaide M."/>
            <person name="van Dillewijn P."/>
            <person name="Molina-Henares M.A."/>
            <person name="Lopez-Cortes N."/>
            <person name="Al-Ramahi Y."/>
            <person name="Guerrero C."/>
            <person name="Acosta A."/>
            <person name="de Eugenio L.I."/>
            <person name="Martinez V."/>
            <person name="Marques S."/>
            <person name="Rojo F."/>
            <person name="Santero E."/>
            <person name="Genilloud O."/>
            <person name="Perez-Perez J."/>
            <person name="Rossello-Mora R."/>
            <person name="Ramos J.L."/>
        </authorList>
    </citation>
    <scope>NUCLEOTIDE SEQUENCE</scope>
</reference>
<organism evidence="1">
    <name type="scientific">sediment metagenome</name>
    <dbReference type="NCBI Taxonomy" id="749907"/>
    <lineage>
        <taxon>unclassified sequences</taxon>
        <taxon>metagenomes</taxon>
        <taxon>ecological metagenomes</taxon>
    </lineage>
</organism>
<feature type="non-terminal residue" evidence="1">
    <location>
        <position position="1"/>
    </location>
</feature>
<reference evidence="1" key="1">
    <citation type="submission" date="2010-07" db="EMBL/GenBank/DDBJ databases">
        <authorList>
            <consortium name="CONSOLIDER consortium CSD2007-00005"/>
            <person name="Guazzaroni M.-E."/>
            <person name="Richter M."/>
            <person name="Garcia-Salamanca A."/>
            <person name="Yarza P."/>
            <person name="Ferrer M."/>
        </authorList>
    </citation>
    <scope>NUCLEOTIDE SEQUENCE</scope>
</reference>
<evidence type="ECO:0000313" key="1">
    <source>
        <dbReference type="EMBL" id="EFK95716.1"/>
    </source>
</evidence>
<accession>D9PL50</accession>
<dbReference type="NCBIfam" id="TIGR04387">
    <property type="entry name" value="capsid_maj_N4"/>
    <property type="match status" value="1"/>
</dbReference>
<dbReference type="AlphaFoldDB" id="D9PL50"/>
<protein>
    <submittedName>
        <fullName evidence="1">Uncharacterized protein</fullName>
    </submittedName>
</protein>
<sequence>LSGGVAVSTAASCDVYPLVIVARDAYGIVPLQGENSVTPMVKYPSPMVGDELGQKGFVSWKTYQTAVILNQNWIARLECAATAKPA</sequence>
<comment type="caution">
    <text evidence="1">The sequence shown here is derived from an EMBL/GenBank/DDBJ whole genome shotgun (WGS) entry which is preliminary data.</text>
</comment>
<name>D9PL50_9ZZZZ</name>
<dbReference type="EMBL" id="ADZX01000683">
    <property type="protein sequence ID" value="EFK95716.1"/>
    <property type="molecule type" value="Genomic_DNA"/>
</dbReference>
<proteinExistence type="predicted"/>